<dbReference type="InterPro" id="IPR000182">
    <property type="entry name" value="GNAT_dom"/>
</dbReference>
<dbReference type="PANTHER" id="PTHR43877">
    <property type="entry name" value="AMINOALKYLPHOSPHONATE N-ACETYLTRANSFERASE-RELATED-RELATED"/>
    <property type="match status" value="1"/>
</dbReference>
<name>A0ABY8QW57_9MICO</name>
<evidence type="ECO:0000313" key="7">
    <source>
        <dbReference type="Proteomes" id="UP001209083"/>
    </source>
</evidence>
<feature type="binding site" evidence="4">
    <location>
        <position position="251"/>
    </location>
    <ligand>
        <name>1D-myo-inositol 2-(L-cysteinylamino)-2-deoxy-alpha-D-glucopyranoside</name>
        <dbReference type="ChEBI" id="CHEBI:58887"/>
    </ligand>
</feature>
<dbReference type="GO" id="GO:0035447">
    <property type="term" value="F:mycothiol synthase activity"/>
    <property type="evidence" value="ECO:0007669"/>
    <property type="project" value="UniProtKB-EC"/>
</dbReference>
<evidence type="ECO:0000256" key="2">
    <source>
        <dbReference type="ARBA" id="ARBA00022737"/>
    </source>
</evidence>
<dbReference type="Pfam" id="PF00583">
    <property type="entry name" value="Acetyltransf_1"/>
    <property type="match status" value="1"/>
</dbReference>
<dbReference type="Proteomes" id="UP001209083">
    <property type="component" value="Chromosome"/>
</dbReference>
<dbReference type="PIRSF" id="PIRSF021524">
    <property type="entry name" value="MSH_acetyltransferase"/>
    <property type="match status" value="1"/>
</dbReference>
<evidence type="ECO:0000256" key="1">
    <source>
        <dbReference type="ARBA" id="ARBA00022679"/>
    </source>
</evidence>
<accession>A0ABY8QW57</accession>
<dbReference type="Pfam" id="PF13673">
    <property type="entry name" value="Acetyltransf_10"/>
    <property type="match status" value="1"/>
</dbReference>
<keyword evidence="3 4" id="KW-0012">Acyltransferase</keyword>
<dbReference type="InterPro" id="IPR016181">
    <property type="entry name" value="Acyl_CoA_acyltransferase"/>
</dbReference>
<reference evidence="6 7" key="1">
    <citation type="submission" date="2023-05" db="EMBL/GenBank/DDBJ databases">
        <title>Lithophilousrod everest ZFBP1038 complete genpme.</title>
        <authorList>
            <person name="Tian M."/>
        </authorList>
    </citation>
    <scope>NUCLEOTIDE SEQUENCE [LARGE SCALE GENOMIC DNA]</scope>
    <source>
        <strain evidence="6 7">ZFBP1038</strain>
    </source>
</reference>
<dbReference type="EC" id="2.3.1.189" evidence="4"/>
<feature type="domain" description="N-acetyltransferase" evidence="5">
    <location>
        <begin position="171"/>
        <end position="323"/>
    </location>
</feature>
<feature type="binding site" evidence="4">
    <location>
        <position position="240"/>
    </location>
    <ligand>
        <name>1D-myo-inositol 2-(L-cysteinylamino)-2-deoxy-alpha-D-glucopyranoside</name>
        <dbReference type="ChEBI" id="CHEBI:58887"/>
    </ligand>
</feature>
<feature type="binding site" evidence="4">
    <location>
        <position position="289"/>
    </location>
    <ligand>
        <name>1D-myo-inositol 2-(L-cysteinylamino)-2-deoxy-alpha-D-glucopyranoside</name>
        <dbReference type="ChEBI" id="CHEBI:58887"/>
    </ligand>
</feature>
<evidence type="ECO:0000256" key="3">
    <source>
        <dbReference type="ARBA" id="ARBA00023315"/>
    </source>
</evidence>
<dbReference type="InterPro" id="IPR050832">
    <property type="entry name" value="Bact_Acetyltransf"/>
</dbReference>
<evidence type="ECO:0000259" key="5">
    <source>
        <dbReference type="PROSITE" id="PS51186"/>
    </source>
</evidence>
<comment type="subunit">
    <text evidence="4">Monomer.</text>
</comment>
<dbReference type="PANTHER" id="PTHR43877:SF2">
    <property type="entry name" value="AMINOALKYLPHOSPHONATE N-ACETYLTRANSFERASE-RELATED"/>
    <property type="match status" value="1"/>
</dbReference>
<feature type="binding site" evidence="4">
    <location>
        <begin position="255"/>
        <end position="257"/>
    </location>
    <ligand>
        <name>acetyl-CoA</name>
        <dbReference type="ChEBI" id="CHEBI:57288"/>
        <label>2</label>
    </ligand>
</feature>
<dbReference type="InterPro" id="IPR017813">
    <property type="entry name" value="Mycothiol_AcTrfase"/>
</dbReference>
<comment type="caution">
    <text evidence="4">Lacks conserved residue(s) required for the propagation of feature annotation.</text>
</comment>
<evidence type="ECO:0000313" key="6">
    <source>
        <dbReference type="EMBL" id="WGW12504.1"/>
    </source>
</evidence>
<dbReference type="SUPFAM" id="SSF55729">
    <property type="entry name" value="Acyl-CoA N-acyltransferases (Nat)"/>
    <property type="match status" value="1"/>
</dbReference>
<dbReference type="RefSeq" id="WP_349639304.1">
    <property type="nucleotide sequence ID" value="NZ_CP090958.1"/>
</dbReference>
<organism evidence="6 7">
    <name type="scientific">Saxibacter everestensis</name>
    <dbReference type="NCBI Taxonomy" id="2909229"/>
    <lineage>
        <taxon>Bacteria</taxon>
        <taxon>Bacillati</taxon>
        <taxon>Actinomycetota</taxon>
        <taxon>Actinomycetes</taxon>
        <taxon>Micrococcales</taxon>
        <taxon>Brevibacteriaceae</taxon>
        <taxon>Saxibacter</taxon>
    </lineage>
</organism>
<feature type="binding site" evidence="4">
    <location>
        <position position="53"/>
    </location>
    <ligand>
        <name>1D-myo-inositol 2-(L-cysteinylamino)-2-deoxy-alpha-D-glucopyranoside</name>
        <dbReference type="ChEBI" id="CHEBI:58887"/>
    </ligand>
</feature>
<keyword evidence="2 4" id="KW-0677">Repeat</keyword>
<feature type="binding site" evidence="4">
    <location>
        <begin position="92"/>
        <end position="94"/>
    </location>
    <ligand>
        <name>acetyl-CoA</name>
        <dbReference type="ChEBI" id="CHEBI:57288"/>
        <label>1</label>
    </ligand>
</feature>
<proteinExistence type="inferred from homology"/>
<sequence length="326" mass="34817">MVRDPKSPLRITQVSSRLGLGQPETVTRPGLDPGQREVFDAAATFDHVSALSDGLRQAVDAGTASVWNADDGTSTVAVAVAALQGERLAVELAVHPDARRHGVGRQLVATVLAELSDDEPWFWAHGDHPGAAQLAEEFGLARSRELLQLRVPAPAEGSGEGFGSAQLPDNVVLRTFVPGQDDTEWVRVNNAAFSWHPEQGHQTEADISAASREPDFDVRGFFLAVEQADPARILGFHQTKIHGQADGGLGEVYVLGVDPHVHSRGLGKALTVAGLNYLVSRGVATIQLYVEGDNAAAVGLYGSLGFQRYAIDVSYHRMSDTPGHQT</sequence>
<dbReference type="CDD" id="cd04301">
    <property type="entry name" value="NAT_SF"/>
    <property type="match status" value="2"/>
</dbReference>
<comment type="catalytic activity">
    <reaction evidence="4">
        <text>1D-myo-inositol 2-(L-cysteinylamino)-2-deoxy-alpha-D-glucopyranoside + acetyl-CoA = mycothiol + CoA + H(+)</text>
        <dbReference type="Rhea" id="RHEA:26172"/>
        <dbReference type="ChEBI" id="CHEBI:15378"/>
        <dbReference type="ChEBI" id="CHEBI:16768"/>
        <dbReference type="ChEBI" id="CHEBI:57287"/>
        <dbReference type="ChEBI" id="CHEBI:57288"/>
        <dbReference type="ChEBI" id="CHEBI:58887"/>
        <dbReference type="EC" id="2.3.1.189"/>
    </reaction>
</comment>
<dbReference type="NCBIfam" id="TIGR03448">
    <property type="entry name" value="mycothiol_MshD"/>
    <property type="match status" value="1"/>
</dbReference>
<protein>
    <recommendedName>
        <fullName evidence="4">Mycothiol acetyltransferase</fullName>
        <shortName evidence="4">MSH acetyltransferase</shortName>
        <ecNumber evidence="4">2.3.1.189</ecNumber>
    </recommendedName>
    <alternativeName>
        <fullName evidence="4">Mycothiol synthase</fullName>
    </alternativeName>
</protein>
<dbReference type="EMBL" id="CP090958">
    <property type="protein sequence ID" value="WGW12504.1"/>
    <property type="molecule type" value="Genomic_DNA"/>
</dbReference>
<gene>
    <name evidence="4 6" type="primary">mshD</name>
    <name evidence="6" type="ORF">LWF01_01685</name>
</gene>
<keyword evidence="7" id="KW-1185">Reference proteome</keyword>
<comment type="function">
    <text evidence="4">Catalyzes the transfer of acetyl from acetyl-CoA to desacetylmycothiol (Cys-GlcN-Ins) to form mycothiol.</text>
</comment>
<dbReference type="PROSITE" id="PS51186">
    <property type="entry name" value="GNAT"/>
    <property type="match status" value="1"/>
</dbReference>
<evidence type="ECO:0000256" key="4">
    <source>
        <dbReference type="HAMAP-Rule" id="MF_01698"/>
    </source>
</evidence>
<comment type="similarity">
    <text evidence="4">Belongs to the acetyltransferase family. MshD subfamily.</text>
</comment>
<dbReference type="HAMAP" id="MF_01698">
    <property type="entry name" value="MshD"/>
    <property type="match status" value="1"/>
</dbReference>
<feature type="binding site" evidence="4">
    <location>
        <position position="198"/>
    </location>
    <ligand>
        <name>1D-myo-inositol 2-(L-cysteinylamino)-2-deoxy-alpha-D-glucopyranoside</name>
        <dbReference type="ChEBI" id="CHEBI:58887"/>
    </ligand>
</feature>
<keyword evidence="1 4" id="KW-0808">Transferase</keyword>
<dbReference type="Gene3D" id="3.40.630.30">
    <property type="match status" value="1"/>
</dbReference>